<proteinExistence type="predicted"/>
<sequence>MISTVDLKNVVKARLKDAQILYRARRYDGAVYLCGYAIELQLKYRICKTLKWSEFPLSNNEFKNYHSFKTHNLDILLHLCPKEDRIKKYFLADWSIVAKWDPEMRYNIMGVINNKDAKDMISSTTILLKQL</sequence>
<evidence type="ECO:0000313" key="1">
    <source>
        <dbReference type="EMBL" id="OGK55206.1"/>
    </source>
</evidence>
<evidence type="ECO:0000313" key="2">
    <source>
        <dbReference type="Proteomes" id="UP000178486"/>
    </source>
</evidence>
<dbReference type="Proteomes" id="UP000178486">
    <property type="component" value="Unassembled WGS sequence"/>
</dbReference>
<evidence type="ECO:0008006" key="3">
    <source>
        <dbReference type="Google" id="ProtNLM"/>
    </source>
</evidence>
<comment type="caution">
    <text evidence="1">The sequence shown here is derived from an EMBL/GenBank/DDBJ whole genome shotgun (WGS) entry which is preliminary data.</text>
</comment>
<dbReference type="AlphaFoldDB" id="A0A1F7JHW5"/>
<protein>
    <recommendedName>
        <fullName evidence="3">HEPN domain-containing protein</fullName>
    </recommendedName>
</protein>
<reference evidence="1 2" key="1">
    <citation type="journal article" date="2016" name="Nat. Commun.">
        <title>Thousands of microbial genomes shed light on interconnected biogeochemical processes in an aquifer system.</title>
        <authorList>
            <person name="Anantharaman K."/>
            <person name="Brown C.T."/>
            <person name="Hug L.A."/>
            <person name="Sharon I."/>
            <person name="Castelle C.J."/>
            <person name="Probst A.J."/>
            <person name="Thomas B.C."/>
            <person name="Singh A."/>
            <person name="Wilkins M.J."/>
            <person name="Karaoz U."/>
            <person name="Brodie E.L."/>
            <person name="Williams K.H."/>
            <person name="Hubbard S.S."/>
            <person name="Banfield J.F."/>
        </authorList>
    </citation>
    <scope>NUCLEOTIDE SEQUENCE [LARGE SCALE GENOMIC DNA]</scope>
</reference>
<name>A0A1F7JHW5_9BACT</name>
<dbReference type="EMBL" id="MGAU01000020">
    <property type="protein sequence ID" value="OGK55206.1"/>
    <property type="molecule type" value="Genomic_DNA"/>
</dbReference>
<accession>A0A1F7JHW5</accession>
<dbReference type="Gene3D" id="1.20.120.330">
    <property type="entry name" value="Nucleotidyltransferases domain 2"/>
    <property type="match status" value="1"/>
</dbReference>
<organism evidence="1 2">
    <name type="scientific">Candidatus Roizmanbacteria bacterium RIFCSPLOWO2_01_FULL_45_11</name>
    <dbReference type="NCBI Taxonomy" id="1802070"/>
    <lineage>
        <taxon>Bacteria</taxon>
        <taxon>Candidatus Roizmaniibacteriota</taxon>
    </lineage>
</organism>
<gene>
    <name evidence="1" type="ORF">A3B56_03090</name>
</gene>